<gene>
    <name evidence="7" type="ORF">LMG28138_05734</name>
</gene>
<proteinExistence type="predicted"/>
<keyword evidence="8" id="KW-1185">Reference proteome</keyword>
<evidence type="ECO:0000256" key="4">
    <source>
        <dbReference type="PROSITE-ProRule" id="PRU00433"/>
    </source>
</evidence>
<organism evidence="7 8">
    <name type="scientific">Pararobbsia alpina</name>
    <dbReference type="NCBI Taxonomy" id="621374"/>
    <lineage>
        <taxon>Bacteria</taxon>
        <taxon>Pseudomonadati</taxon>
        <taxon>Pseudomonadota</taxon>
        <taxon>Betaproteobacteria</taxon>
        <taxon>Burkholderiales</taxon>
        <taxon>Burkholderiaceae</taxon>
        <taxon>Pararobbsia</taxon>
    </lineage>
</organism>
<dbReference type="SUPFAM" id="SSF46626">
    <property type="entry name" value="Cytochrome c"/>
    <property type="match status" value="1"/>
</dbReference>
<dbReference type="GO" id="GO:0020037">
    <property type="term" value="F:heme binding"/>
    <property type="evidence" value="ECO:0007669"/>
    <property type="project" value="InterPro"/>
</dbReference>
<evidence type="ECO:0000256" key="2">
    <source>
        <dbReference type="ARBA" id="ARBA00022723"/>
    </source>
</evidence>
<feature type="chain" id="PRO_5028817106" description="Cytochrome c domain-containing protein" evidence="5">
    <location>
        <begin position="25"/>
        <end position="125"/>
    </location>
</feature>
<accession>A0A6S7BMY5</accession>
<dbReference type="GO" id="GO:0046872">
    <property type="term" value="F:metal ion binding"/>
    <property type="evidence" value="ECO:0007669"/>
    <property type="project" value="UniProtKB-KW"/>
</dbReference>
<evidence type="ECO:0000313" key="7">
    <source>
        <dbReference type="EMBL" id="CAB3805943.1"/>
    </source>
</evidence>
<evidence type="ECO:0000313" key="8">
    <source>
        <dbReference type="Proteomes" id="UP000494115"/>
    </source>
</evidence>
<keyword evidence="1 4" id="KW-0349">Heme</keyword>
<dbReference type="GO" id="GO:0009055">
    <property type="term" value="F:electron transfer activity"/>
    <property type="evidence" value="ECO:0007669"/>
    <property type="project" value="InterPro"/>
</dbReference>
<dbReference type="InterPro" id="IPR009056">
    <property type="entry name" value="Cyt_c-like_dom"/>
</dbReference>
<keyword evidence="5" id="KW-0732">Signal</keyword>
<dbReference type="EMBL" id="CADIKM010000077">
    <property type="protein sequence ID" value="CAB3805943.1"/>
    <property type="molecule type" value="Genomic_DNA"/>
</dbReference>
<keyword evidence="2 4" id="KW-0479">Metal-binding</keyword>
<feature type="signal peptide" evidence="5">
    <location>
        <begin position="1"/>
        <end position="24"/>
    </location>
</feature>
<feature type="domain" description="Cytochrome c" evidence="6">
    <location>
        <begin position="34"/>
        <end position="125"/>
    </location>
</feature>
<protein>
    <recommendedName>
        <fullName evidence="6">Cytochrome c domain-containing protein</fullName>
    </recommendedName>
</protein>
<dbReference type="InterPro" id="IPR036909">
    <property type="entry name" value="Cyt_c-like_dom_sf"/>
</dbReference>
<dbReference type="Gene3D" id="1.10.760.10">
    <property type="entry name" value="Cytochrome c-like domain"/>
    <property type="match status" value="1"/>
</dbReference>
<dbReference type="Pfam" id="PF00034">
    <property type="entry name" value="Cytochrom_C"/>
    <property type="match status" value="1"/>
</dbReference>
<evidence type="ECO:0000259" key="6">
    <source>
        <dbReference type="PROSITE" id="PS51007"/>
    </source>
</evidence>
<evidence type="ECO:0000256" key="1">
    <source>
        <dbReference type="ARBA" id="ARBA00022617"/>
    </source>
</evidence>
<dbReference type="PROSITE" id="PS51007">
    <property type="entry name" value="CYTC"/>
    <property type="match status" value="1"/>
</dbReference>
<dbReference type="AlphaFoldDB" id="A0A6S7BMY5"/>
<dbReference type="Proteomes" id="UP000494115">
    <property type="component" value="Unassembled WGS sequence"/>
</dbReference>
<keyword evidence="3 4" id="KW-0408">Iron</keyword>
<sequence>MNTLPGHPMVALCSALLFAGCSKALPTHDEATGGNPQQGRETIVRYGCGACHTIDGVPNARGLVGPPLVGIGERSYIGGHLPNTADNLEQWIKHPQRFDPQSAMPELGVTDADARDIVAYLLHQP</sequence>
<dbReference type="RefSeq" id="WP_246258047.1">
    <property type="nucleotide sequence ID" value="NZ_CADIKM010000077.1"/>
</dbReference>
<evidence type="ECO:0000256" key="5">
    <source>
        <dbReference type="SAM" id="SignalP"/>
    </source>
</evidence>
<evidence type="ECO:0000256" key="3">
    <source>
        <dbReference type="ARBA" id="ARBA00023004"/>
    </source>
</evidence>
<reference evidence="7 8" key="1">
    <citation type="submission" date="2020-04" db="EMBL/GenBank/DDBJ databases">
        <authorList>
            <person name="De Canck E."/>
        </authorList>
    </citation>
    <scope>NUCLEOTIDE SEQUENCE [LARGE SCALE GENOMIC DNA]</scope>
    <source>
        <strain evidence="7 8">LMG 28138</strain>
    </source>
</reference>
<name>A0A6S7BMY5_9BURK</name>